<evidence type="ECO:0000259" key="14">
    <source>
        <dbReference type="Pfam" id="PF22959"/>
    </source>
</evidence>
<dbReference type="PANTHER" id="PTHR23019">
    <property type="entry name" value="NUCLEAR PORE MEMBRANE GLYCOPROTEIN GP210-RELATED"/>
    <property type="match status" value="1"/>
</dbReference>
<evidence type="ECO:0000256" key="9">
    <source>
        <dbReference type="SAM" id="MobiDB-lite"/>
    </source>
</evidence>
<feature type="transmembrane region" description="Helical" evidence="10">
    <location>
        <begin position="1795"/>
        <end position="1816"/>
    </location>
</feature>
<dbReference type="InterPro" id="IPR056897">
    <property type="entry name" value="Ig_NUP210_4th"/>
</dbReference>
<dbReference type="InterPro" id="IPR058779">
    <property type="entry name" value="Ig_NUP210_13th"/>
</dbReference>
<dbReference type="InterPro" id="IPR003343">
    <property type="entry name" value="Big_2"/>
</dbReference>
<dbReference type="GO" id="GO:0031965">
    <property type="term" value="C:nuclear membrane"/>
    <property type="evidence" value="ECO:0007669"/>
    <property type="project" value="UniProtKB-SubCell"/>
</dbReference>
<protein>
    <recommendedName>
        <fullName evidence="25">BIG2 domain-containing protein</fullName>
    </recommendedName>
</protein>
<dbReference type="InterPro" id="IPR055099">
    <property type="entry name" value="Ig_NUP210_7th"/>
</dbReference>
<feature type="chain" id="PRO_5012937352" description="BIG2 domain-containing protein" evidence="11">
    <location>
        <begin position="21"/>
        <end position="1888"/>
    </location>
</feature>
<evidence type="ECO:0000313" key="24">
    <source>
        <dbReference type="EMBL" id="JAV66163.1"/>
    </source>
</evidence>
<dbReference type="InterPro" id="IPR055096">
    <property type="entry name" value="Ig_NUP210_1st"/>
</dbReference>
<evidence type="ECO:0000259" key="18">
    <source>
        <dbReference type="Pfam" id="PF22969"/>
    </source>
</evidence>
<feature type="domain" description="NUP210 Ig-like" evidence="19">
    <location>
        <begin position="883"/>
        <end position="950"/>
    </location>
</feature>
<dbReference type="EMBL" id="GEZM01070943">
    <property type="protein sequence ID" value="JAV66163.1"/>
    <property type="molecule type" value="Transcribed_RNA"/>
</dbReference>
<evidence type="ECO:0000259" key="16">
    <source>
        <dbReference type="Pfam" id="PF22963"/>
    </source>
</evidence>
<dbReference type="InterPro" id="IPR055094">
    <property type="entry name" value="NUP210_Ig15"/>
</dbReference>
<feature type="domain" description="NUP210 Ig-like" evidence="22">
    <location>
        <begin position="1480"/>
        <end position="1538"/>
    </location>
</feature>
<feature type="domain" description="NUP210 Ig-like" evidence="17">
    <location>
        <begin position="21"/>
        <end position="111"/>
    </location>
</feature>
<dbReference type="InterPro" id="IPR055098">
    <property type="entry name" value="Ig_NUP210_3rd"/>
</dbReference>
<comment type="similarity">
    <text evidence="2">Belongs to the NUP210 family.</text>
</comment>
<dbReference type="Pfam" id="PF22962">
    <property type="entry name" value="Ig_NUP210_7th"/>
    <property type="match status" value="1"/>
</dbReference>
<evidence type="ECO:0000259" key="23">
    <source>
        <dbReference type="Pfam" id="PF26181"/>
    </source>
</evidence>
<keyword evidence="8" id="KW-0539">Nucleus</keyword>
<dbReference type="InterPro" id="IPR057586">
    <property type="entry name" value="Ig_NUP210_16th"/>
</dbReference>
<evidence type="ECO:0000259" key="19">
    <source>
        <dbReference type="Pfam" id="PF24902"/>
    </source>
</evidence>
<keyword evidence="5 10" id="KW-1133">Transmembrane helix</keyword>
<feature type="domain" description="NUP210 fourth Ig-like" evidence="21">
    <location>
        <begin position="337"/>
        <end position="410"/>
    </location>
</feature>
<dbReference type="InterPro" id="IPR056898">
    <property type="entry name" value="Ig_NUP210_6th"/>
</dbReference>
<organism evidence="24">
    <name type="scientific">Photinus pyralis</name>
    <name type="common">Common eastern firefly</name>
    <name type="synonym">Lampyris pyralis</name>
    <dbReference type="NCBI Taxonomy" id="7054"/>
    <lineage>
        <taxon>Eukaryota</taxon>
        <taxon>Metazoa</taxon>
        <taxon>Ecdysozoa</taxon>
        <taxon>Arthropoda</taxon>
        <taxon>Hexapoda</taxon>
        <taxon>Insecta</taxon>
        <taxon>Pterygota</taxon>
        <taxon>Neoptera</taxon>
        <taxon>Endopterygota</taxon>
        <taxon>Coleoptera</taxon>
        <taxon>Polyphaga</taxon>
        <taxon>Elateriformia</taxon>
        <taxon>Elateroidea</taxon>
        <taxon>Lampyridae</taxon>
        <taxon>Lampyrinae</taxon>
        <taxon>Photinus</taxon>
    </lineage>
</organism>
<dbReference type="PANTHER" id="PTHR23019:SF0">
    <property type="entry name" value="NUCLEAR PORE MEMBRANE GLYCOPROTEIN 210"/>
    <property type="match status" value="1"/>
</dbReference>
<dbReference type="Pfam" id="PF02368">
    <property type="entry name" value="Big_2"/>
    <property type="match status" value="1"/>
</dbReference>
<dbReference type="Pfam" id="PF26183">
    <property type="entry name" value="Ig_NUP210_14th"/>
    <property type="match status" value="1"/>
</dbReference>
<evidence type="ECO:0000259" key="15">
    <source>
        <dbReference type="Pfam" id="PF22962"/>
    </source>
</evidence>
<evidence type="ECO:0000259" key="20">
    <source>
        <dbReference type="Pfam" id="PF24935"/>
    </source>
</evidence>
<dbReference type="InterPro" id="IPR055097">
    <property type="entry name" value="Ig_NUP210_2nd"/>
</dbReference>
<feature type="domain" description="NUP210 C-terminal Ig-like" evidence="13">
    <location>
        <begin position="1559"/>
        <end position="1711"/>
    </location>
</feature>
<dbReference type="Pfam" id="PF24991">
    <property type="entry name" value="Ig_NUP210_4th"/>
    <property type="match status" value="1"/>
</dbReference>
<dbReference type="Pfam" id="PF25354">
    <property type="entry name" value="Ig_NUP210_16th"/>
    <property type="match status" value="1"/>
</dbReference>
<dbReference type="InterPro" id="IPR056899">
    <property type="entry name" value="Ig_NUP210_9th"/>
</dbReference>
<dbReference type="InterPro" id="IPR045197">
    <property type="entry name" value="NUP210-like"/>
</dbReference>
<comment type="subcellular location">
    <subcellularLocation>
        <location evidence="1">Nucleus membrane</location>
        <topology evidence="1">Single-pass membrane protein</topology>
    </subcellularLocation>
</comment>
<evidence type="ECO:0000256" key="4">
    <source>
        <dbReference type="ARBA" id="ARBA00022729"/>
    </source>
</evidence>
<proteinExistence type="inferred from homology"/>
<evidence type="ECO:0008006" key="25">
    <source>
        <dbReference type="Google" id="ProtNLM"/>
    </source>
</evidence>
<evidence type="ECO:0000259" key="22">
    <source>
        <dbReference type="Pfam" id="PF25354"/>
    </source>
</evidence>
<evidence type="ECO:0000256" key="7">
    <source>
        <dbReference type="ARBA" id="ARBA00023180"/>
    </source>
</evidence>
<evidence type="ECO:0000256" key="3">
    <source>
        <dbReference type="ARBA" id="ARBA00022692"/>
    </source>
</evidence>
<dbReference type="Pfam" id="PF24935">
    <property type="entry name" value="Ig_NUP210_6th"/>
    <property type="match status" value="1"/>
</dbReference>
<accession>A0A1Y1KXM2</accession>
<dbReference type="Pfam" id="PF22969">
    <property type="entry name" value="Ig_NUP210_2nd"/>
    <property type="match status" value="1"/>
</dbReference>
<evidence type="ECO:0000256" key="5">
    <source>
        <dbReference type="ARBA" id="ARBA00022989"/>
    </source>
</evidence>
<evidence type="ECO:0000256" key="1">
    <source>
        <dbReference type="ARBA" id="ARBA00004590"/>
    </source>
</evidence>
<feature type="domain" description="NUP210 Ig-like" evidence="16">
    <location>
        <begin position="234"/>
        <end position="326"/>
    </location>
</feature>
<feature type="domain" description="NUP210 Ig-like" evidence="20">
    <location>
        <begin position="520"/>
        <end position="608"/>
    </location>
</feature>
<keyword evidence="7" id="KW-0325">Glycoprotein</keyword>
<dbReference type="Pfam" id="PF22957">
    <property type="entry name" value="NUP210_Ig"/>
    <property type="match status" value="1"/>
</dbReference>
<evidence type="ECO:0000256" key="11">
    <source>
        <dbReference type="SAM" id="SignalP"/>
    </source>
</evidence>
<dbReference type="Pfam" id="PF24902">
    <property type="entry name" value="Ig_NUP210_9th"/>
    <property type="match status" value="1"/>
</dbReference>
<evidence type="ECO:0000256" key="6">
    <source>
        <dbReference type="ARBA" id="ARBA00023136"/>
    </source>
</evidence>
<feature type="signal peptide" evidence="11">
    <location>
        <begin position="1"/>
        <end position="20"/>
    </location>
</feature>
<evidence type="ECO:0000259" key="13">
    <source>
        <dbReference type="Pfam" id="PF22957"/>
    </source>
</evidence>
<dbReference type="SUPFAM" id="SSF49373">
    <property type="entry name" value="Invasin/intimin cell-adhesion fragments"/>
    <property type="match status" value="1"/>
</dbReference>
<feature type="domain" description="NUP210 Ig-like" evidence="23">
    <location>
        <begin position="1148"/>
        <end position="1263"/>
    </location>
</feature>
<dbReference type="Pfam" id="PF22963">
    <property type="entry name" value="Ig_NUP210_3rd"/>
    <property type="match status" value="1"/>
</dbReference>
<keyword evidence="4 11" id="KW-0732">Signal</keyword>
<dbReference type="Pfam" id="PF26181">
    <property type="entry name" value="Ig_NUP210_13th"/>
    <property type="match status" value="1"/>
</dbReference>
<dbReference type="Pfam" id="PF22967">
    <property type="entry name" value="Ig_NUP210_1st"/>
    <property type="match status" value="1"/>
</dbReference>
<feature type="region of interest" description="Disordered" evidence="9">
    <location>
        <begin position="1849"/>
        <end position="1888"/>
    </location>
</feature>
<dbReference type="InterPro" id="IPR008964">
    <property type="entry name" value="Invasin/intimin_cell_adhesion"/>
</dbReference>
<feature type="domain" description="NUP210 Ig-like" evidence="18">
    <location>
        <begin position="120"/>
        <end position="224"/>
    </location>
</feature>
<reference evidence="24" key="1">
    <citation type="journal article" date="2016" name="Sci. Rep.">
        <title>Molecular characterization of firefly nuptial gifts: a multi-omics approach sheds light on postcopulatory sexual selection.</title>
        <authorList>
            <person name="Al-Wathiqui N."/>
            <person name="Fallon T.R."/>
            <person name="South A."/>
            <person name="Weng J.K."/>
            <person name="Lewis S.M."/>
        </authorList>
    </citation>
    <scope>NUCLEOTIDE SEQUENCE</scope>
</reference>
<feature type="domain" description="NUP210 Ig-like" evidence="14">
    <location>
        <begin position="1371"/>
        <end position="1471"/>
    </location>
</feature>
<dbReference type="Pfam" id="PF26182">
    <property type="entry name" value="Ig_NUP210_5th"/>
    <property type="match status" value="1"/>
</dbReference>
<feature type="domain" description="NUP210 Ig-like" evidence="15">
    <location>
        <begin position="632"/>
        <end position="731"/>
    </location>
</feature>
<evidence type="ECO:0000259" key="12">
    <source>
        <dbReference type="Pfam" id="PF02368"/>
    </source>
</evidence>
<dbReference type="Pfam" id="PF22959">
    <property type="entry name" value="Ig_NUP210_15th"/>
    <property type="match status" value="1"/>
</dbReference>
<evidence type="ECO:0000259" key="17">
    <source>
        <dbReference type="Pfam" id="PF22967"/>
    </source>
</evidence>
<evidence type="ECO:0000256" key="8">
    <source>
        <dbReference type="ARBA" id="ARBA00023242"/>
    </source>
</evidence>
<name>A0A1Y1KXM2_PHOPY</name>
<keyword evidence="6 10" id="KW-0472">Membrane</keyword>
<evidence type="ECO:0000256" key="10">
    <source>
        <dbReference type="SAM" id="Phobius"/>
    </source>
</evidence>
<dbReference type="InterPro" id="IPR055095">
    <property type="entry name" value="NUP210_Ig_C"/>
</dbReference>
<dbReference type="GO" id="GO:0005643">
    <property type="term" value="C:nuclear pore"/>
    <property type="evidence" value="ECO:0007669"/>
    <property type="project" value="TreeGrafter"/>
</dbReference>
<evidence type="ECO:0000259" key="21">
    <source>
        <dbReference type="Pfam" id="PF24991"/>
    </source>
</evidence>
<sequence length="1888" mass="208611">MLIKLTSISVFCCLLNIVFSSKLNVPRVLLPIFDGFSTKFILEATDGDCYKWTTSRTDIIKLIPYDMDFGLDCSSKVIVLTSTKERTRNMAIVLAEDFYTNQVLRCDVIVDVIDSLDIITTTRELYVEEAPEAFEVRAYDSQGNEFTTLEGIEFDWNILPTSTLGGPSGIRFITFKDSPYEAPASIESFEDENKRGHTVLLAGFKTGSAKVKVNLPHYEYRNVKGHEVQLSVIANLIITPPEVYMMVGDTVEIKVIQLNSGRMANIDLSLSNYQLQLENKSVATIDSSLIVTGLQVGDTKITVYDPNIPENENGKLPSCTVHVVEPAHMTLTILPYKNWAILLTEHHDIVAEVYTKDGHKLHLGDGVKIDIEVGSLFYVHERSDNGSWLTGWAREVGTTPVIGVLHGVVNSILGKLDSSPPISAQAELSIYSHIALDPDEAIFPWDPILKSKYEVQIKASGGDGNFFWSSSNQSIGIVTQTGLVRTHYCGHFQVSAAMLKNQDNKESARIHILPPTKLKIIEYIMEAEVNQPIFLHVALFATKQVKGEAKTYDLPFNKCQELPFVVKLANENFFHNSTAVTTPIGVSCTTICIVGRDVGISKVSVSYTIDGNLLEDTVTVSTFEPLQLISPTHYDIALAVDTSIDVIFSGGPKPLVGRPSVYKRTVLSQSDVVVSAHDITDENPSNKNDLIKLRVHCLKKGSSGVILSITNSPILPNSNVHETSSTISVWCVEPYSISLHPVLKMEDAKTCPIDVSASRVIVPSYKSIEVDVRVRDESDRLLLNISSLRLHWITDPVDMADLGNPNSVFQRSAVHNGVEYADGNYQLITPKTDIGILKLGVVLQGYFKDKFEYVNVDCTSRGNSRCIRDEVYLYLERNAVAIPDVISIYNHPNNKRRVKIVHGSGYYDISLSHYDVVRVKYLKGSRELEIIPITMGEVEIVVTDLCLPSPPVTITATVVSMSSIKVQMLDKVEIGKSITAIVTVYDSYDNILVVPELDLSRITADLGIKIAKLDRVEDKGLDGASEEEILYTVTGTELGNTKITFAIGDIVSPMIDLQVFPPLKIIPRNATLLIGSVFQYSCRGGPQPENIVYNIMNKSIADISNTGIVHALDLGYTKIEALSVGINPYTGDEIVYSQDTVDLHVINMKGVKIKSPLTRFQVGSTIPLWPYGIPEELTPMVLGGAEKPFKYHWKVDDPHILKLVTPFNQYGIHYGLEDEVVMRVVGLAPGRTTVHLDVIVPGYVSSKRNNYHKIFSDSLDIEVFESFALKHPASTNGKLILLSTHSSIQLETNMDGLLKLRYEIPSVSEPVAASGSSNKKSLSIPHPLVTVSNTGLVQSYDKFGIASIIISAMDQFGLKQTINVAVEVKPVHFMLLDVTTNWRVKTVAPIPIIPLGTDFELHGHFYDNAGVKFSATNLKLGVRSTRSDLIGIRAGGDNSSVIISTKKSGDSILRGFTTGFYKNVDYIKLHVGETFSHVIDSLTTGDIICLWTPLVTSNKDAGRWSASDDSLININPEAGIGTVVGFHNGYATLTHSLHPTAIWHLSLFPATEITMLPTSYTILTNAPNTTTRIPLIISSNEISSKSSNFVNGKHCRDLLETDLEYPFTCYLEHNSDVENIDVPSVFNIRSGFDVSTGQYTCDLIPNDDYSAKTHYLVGNVTIWAELTYTDIRAAPVVLPFVPAISVTSNLHLDTSDGILVVNGADTVLDQVQVEPVDGTLLHVGRPERPKSHTLVHRITPLDHHWTLDELRDVMTVIVRSPLTNQKIKVQILADRREFSITSINAYYQSPILNLLYSYGPMGVVTLAVLFITLKAFHYFTQPTVHMNSSALNRPSLNYSGSDGLRPIYRSPSTTINSDRSRSFDSPIYGDPNMSYSSSPDIRRSRKFT</sequence>
<feature type="domain" description="BIG2" evidence="12">
    <location>
        <begin position="1060"/>
        <end position="1123"/>
    </location>
</feature>
<evidence type="ECO:0000256" key="2">
    <source>
        <dbReference type="ARBA" id="ARBA00007313"/>
    </source>
</evidence>
<keyword evidence="3 10" id="KW-0812">Transmembrane</keyword>